<keyword evidence="1" id="KW-0560">Oxidoreductase</keyword>
<accession>A0A917LWK8</accession>
<dbReference type="GO" id="GO:0003995">
    <property type="term" value="F:acyl-CoA dehydrogenase activity"/>
    <property type="evidence" value="ECO:0007669"/>
    <property type="project" value="TreeGrafter"/>
</dbReference>
<dbReference type="InterPro" id="IPR036250">
    <property type="entry name" value="AcylCo_DH-like_C"/>
</dbReference>
<feature type="domain" description="Acyl-CoA dehydrogenase C-terminal" evidence="3">
    <location>
        <begin position="239"/>
        <end position="365"/>
    </location>
</feature>
<gene>
    <name evidence="4" type="ORF">GCM10011374_23650</name>
</gene>
<reference evidence="4" key="2">
    <citation type="submission" date="2020-09" db="EMBL/GenBank/DDBJ databases">
        <authorList>
            <person name="Sun Q."/>
            <person name="Zhou Y."/>
        </authorList>
    </citation>
    <scope>NUCLEOTIDE SEQUENCE</scope>
    <source>
        <strain evidence="4">CGMCC 1.12187</strain>
    </source>
</reference>
<dbReference type="PIRSF" id="PIRSF016578">
    <property type="entry name" value="HsaA"/>
    <property type="match status" value="1"/>
</dbReference>
<dbReference type="InterPro" id="IPR013786">
    <property type="entry name" value="AcylCoA_DH/ox_N"/>
</dbReference>
<dbReference type="Gene3D" id="1.10.540.10">
    <property type="entry name" value="Acyl-CoA dehydrogenase/oxidase, N-terminal domain"/>
    <property type="match status" value="1"/>
</dbReference>
<dbReference type="InterPro" id="IPR046373">
    <property type="entry name" value="Acyl-CoA_Oxase/DH_mid-dom_sf"/>
</dbReference>
<dbReference type="GO" id="GO:0050660">
    <property type="term" value="F:flavin adenine dinucleotide binding"/>
    <property type="evidence" value="ECO:0007669"/>
    <property type="project" value="InterPro"/>
</dbReference>
<comment type="caution">
    <text evidence="4">The sequence shown here is derived from an EMBL/GenBank/DDBJ whole genome shotgun (WGS) entry which is preliminary data.</text>
</comment>
<dbReference type="RefSeq" id="WP_188537471.1">
    <property type="nucleotide sequence ID" value="NZ_BMEQ01000012.1"/>
</dbReference>
<keyword evidence="5" id="KW-1185">Reference proteome</keyword>
<dbReference type="InterPro" id="IPR009100">
    <property type="entry name" value="AcylCoA_DH/oxidase_NM_dom_sf"/>
</dbReference>
<evidence type="ECO:0000256" key="1">
    <source>
        <dbReference type="ARBA" id="ARBA00023002"/>
    </source>
</evidence>
<dbReference type="InterPro" id="IPR013107">
    <property type="entry name" value="Acyl-CoA_DH_C"/>
</dbReference>
<evidence type="ECO:0000259" key="3">
    <source>
        <dbReference type="Pfam" id="PF08028"/>
    </source>
</evidence>
<dbReference type="Proteomes" id="UP000638848">
    <property type="component" value="Unassembled WGS sequence"/>
</dbReference>
<dbReference type="AlphaFoldDB" id="A0A917LWK8"/>
<evidence type="ECO:0000313" key="5">
    <source>
        <dbReference type="Proteomes" id="UP000638848"/>
    </source>
</evidence>
<feature type="domain" description="Acyl-CoA dehydrogenase/oxidase N-terminal" evidence="2">
    <location>
        <begin position="34"/>
        <end position="113"/>
    </location>
</feature>
<dbReference type="InterPro" id="IPR037069">
    <property type="entry name" value="AcylCoA_DH/ox_N_sf"/>
</dbReference>
<dbReference type="Pfam" id="PF08028">
    <property type="entry name" value="Acyl-CoA_dh_2"/>
    <property type="match status" value="1"/>
</dbReference>
<dbReference type="Gene3D" id="1.20.140.10">
    <property type="entry name" value="Butyryl-CoA Dehydrogenase, subunit A, domain 3"/>
    <property type="match status" value="1"/>
</dbReference>
<organism evidence="4 5">
    <name type="scientific">Kocuria dechangensis</name>
    <dbReference type="NCBI Taxonomy" id="1176249"/>
    <lineage>
        <taxon>Bacteria</taxon>
        <taxon>Bacillati</taxon>
        <taxon>Actinomycetota</taxon>
        <taxon>Actinomycetes</taxon>
        <taxon>Micrococcales</taxon>
        <taxon>Micrococcaceae</taxon>
        <taxon>Kocuria</taxon>
    </lineage>
</organism>
<sequence>MTDTLVEQSAGLHVSDQFDALMGRLDEILPLMKDSAARNEEQGRLTDEVVQAMHETGVFRIGIPKNLGGYEFSPRQVIETLAKVSYADASTGWALMALQMISGTTAAYLGKEAADDLFPDGQYSLIAGQGTRLGKARRVEGGYRITGQWSFASGMHQASHIHTAALDEEAGKAYVFTFPKEQATLVDNWDVMGLKATGSIDYSTEDLFVPDTHVYDVATMHPLNGGAIYRMGLANMSGICHTGWALGLGRRLLDEMQALAQKKTGTPGASVDTQQFYAEYAQAEAKLRAARAWAMEVWADNEATLDQGELLSTEQETLTRLMLNNTTWSVHEVCMTVYKWAATAALRSGDLQRVFRDMHAGTQHVTSGPVVLQKCGKKLAGLAPHAEWVFIDLVDKNPTDTQEQAG</sequence>
<name>A0A917LWK8_9MICC</name>
<reference evidence="4" key="1">
    <citation type="journal article" date="2014" name="Int. J. Syst. Evol. Microbiol.">
        <title>Complete genome sequence of Corynebacterium casei LMG S-19264T (=DSM 44701T), isolated from a smear-ripened cheese.</title>
        <authorList>
            <consortium name="US DOE Joint Genome Institute (JGI-PGF)"/>
            <person name="Walter F."/>
            <person name="Albersmeier A."/>
            <person name="Kalinowski J."/>
            <person name="Ruckert C."/>
        </authorList>
    </citation>
    <scope>NUCLEOTIDE SEQUENCE</scope>
    <source>
        <strain evidence="4">CGMCC 1.12187</strain>
    </source>
</reference>
<dbReference type="PANTHER" id="PTHR43884:SF12">
    <property type="entry name" value="ISOVALERYL-COA DEHYDROGENASE, MITOCHONDRIAL-RELATED"/>
    <property type="match status" value="1"/>
</dbReference>
<dbReference type="PANTHER" id="PTHR43884">
    <property type="entry name" value="ACYL-COA DEHYDROGENASE"/>
    <property type="match status" value="1"/>
</dbReference>
<dbReference type="Gene3D" id="2.40.110.10">
    <property type="entry name" value="Butyryl-CoA Dehydrogenase, subunit A, domain 2"/>
    <property type="match status" value="1"/>
</dbReference>
<dbReference type="Pfam" id="PF02771">
    <property type="entry name" value="Acyl-CoA_dh_N"/>
    <property type="match status" value="1"/>
</dbReference>
<dbReference type="SUPFAM" id="SSF56645">
    <property type="entry name" value="Acyl-CoA dehydrogenase NM domain-like"/>
    <property type="match status" value="1"/>
</dbReference>
<evidence type="ECO:0000313" key="4">
    <source>
        <dbReference type="EMBL" id="GGG60048.1"/>
    </source>
</evidence>
<evidence type="ECO:0000259" key="2">
    <source>
        <dbReference type="Pfam" id="PF02771"/>
    </source>
</evidence>
<dbReference type="EMBL" id="BMEQ01000012">
    <property type="protein sequence ID" value="GGG60048.1"/>
    <property type="molecule type" value="Genomic_DNA"/>
</dbReference>
<protein>
    <submittedName>
        <fullName evidence="4">Acyl-CoA dehydrogenase</fullName>
    </submittedName>
</protein>
<dbReference type="SUPFAM" id="SSF47203">
    <property type="entry name" value="Acyl-CoA dehydrogenase C-terminal domain-like"/>
    <property type="match status" value="1"/>
</dbReference>
<proteinExistence type="predicted"/>